<evidence type="ECO:0000256" key="3">
    <source>
        <dbReference type="ARBA" id="ARBA00022448"/>
    </source>
</evidence>
<keyword evidence="6 9" id="KW-1133">Transmembrane helix</keyword>
<feature type="transmembrane region" description="Helical" evidence="9">
    <location>
        <begin position="303"/>
        <end position="328"/>
    </location>
</feature>
<dbReference type="EMBL" id="CM031816">
    <property type="protein sequence ID" value="KAG6646070.1"/>
    <property type="molecule type" value="Genomic_DNA"/>
</dbReference>
<evidence type="ECO:0000259" key="10">
    <source>
        <dbReference type="PROSITE" id="PS50850"/>
    </source>
</evidence>
<evidence type="ECO:0000256" key="6">
    <source>
        <dbReference type="ARBA" id="ARBA00022989"/>
    </source>
</evidence>
<keyword evidence="7 9" id="KW-0472">Membrane</keyword>
<feature type="transmembrane region" description="Helical" evidence="9">
    <location>
        <begin position="381"/>
        <end position="405"/>
    </location>
</feature>
<proteinExistence type="inferred from homology"/>
<evidence type="ECO:0000256" key="1">
    <source>
        <dbReference type="ARBA" id="ARBA00004141"/>
    </source>
</evidence>
<sequence length="489" mass="51680">MGRESIEGGELSSPLVAEKNDGVCASGGGGGQSGGSSATGVVVLSTLVAVSGSYVFGSAVGYSSPAQSGIMDEQGLTVAEYSLFGSILTIGAMIGALVSGKIADYIGRSGAMGLSEILCLAGWLIIVFSKIYGCCCKVNWCLDLGRLLVGCGMGLLSYVVPVYIAEITPKNLRGGFTTVHQLMICCGVSLTYLIGAFVNWRALALIGTIPCLVQLLGIFFIPESPRWLAKIGRERECETALQRLRGENADISQEAAEIRDYTETLQQLSEASFLDLFQPQYARSLIVGVGLMVLQQFGGVNGIAFYASSIFISAGFSGSLGTIAMVAVQIPMTALGVVLMDKSGRRPLLLVSAAGTCLGCFLVGLSFVLQDLQEWTEITPISALVGVLVYTGSFSLGMGGIPWVIMSEIFPINMKGMAGSLVTLVSWLGSWIISYAFNFLMDWSSAGTFFIFSSICGLTVVFVAKLVPETKGRTLEEIQASMNSFSAER</sequence>
<dbReference type="Pfam" id="PF00083">
    <property type="entry name" value="Sugar_tr"/>
    <property type="match status" value="1"/>
</dbReference>
<keyword evidence="5 9" id="KW-0812">Transmembrane</keyword>
<dbReference type="InterPro" id="IPR050549">
    <property type="entry name" value="MFS_Trehalose_Transporter"/>
</dbReference>
<feature type="transmembrane region" description="Helical" evidence="9">
    <location>
        <begin position="144"/>
        <end position="164"/>
    </location>
</feature>
<dbReference type="AlphaFoldDB" id="A0A8T1Q0K7"/>
<evidence type="ECO:0000256" key="2">
    <source>
        <dbReference type="ARBA" id="ARBA00010992"/>
    </source>
</evidence>
<dbReference type="Proteomes" id="UP000811609">
    <property type="component" value="Chromosome 8"/>
</dbReference>
<dbReference type="PANTHER" id="PTHR48021">
    <property type="match status" value="1"/>
</dbReference>
<evidence type="ECO:0000256" key="9">
    <source>
        <dbReference type="SAM" id="Phobius"/>
    </source>
</evidence>
<evidence type="ECO:0000256" key="8">
    <source>
        <dbReference type="RuleBase" id="RU003346"/>
    </source>
</evidence>
<reference evidence="11" key="1">
    <citation type="submission" date="2020-12" db="EMBL/GenBank/DDBJ databases">
        <title>WGS assembly of Carya illinoinensis cv. Pawnee.</title>
        <authorList>
            <person name="Platts A."/>
            <person name="Shu S."/>
            <person name="Wright S."/>
            <person name="Barry K."/>
            <person name="Edger P."/>
            <person name="Pires J.C."/>
            <person name="Schmutz J."/>
        </authorList>
    </citation>
    <scope>NUCLEOTIDE SEQUENCE</scope>
    <source>
        <tissue evidence="11">Leaf</tissue>
    </source>
</reference>
<feature type="transmembrane region" description="Helical" evidence="9">
    <location>
        <begin position="41"/>
        <end position="61"/>
    </location>
</feature>
<feature type="transmembrane region" description="Helical" evidence="9">
    <location>
        <begin position="443"/>
        <end position="464"/>
    </location>
</feature>
<comment type="caution">
    <text evidence="11">The sequence shown here is derived from an EMBL/GenBank/DDBJ whole genome shotgun (WGS) entry which is preliminary data.</text>
</comment>
<protein>
    <recommendedName>
        <fullName evidence="10">Major facilitator superfamily (MFS) profile domain-containing protein</fullName>
    </recommendedName>
</protein>
<feature type="domain" description="Major facilitator superfamily (MFS) profile" evidence="10">
    <location>
        <begin position="45"/>
        <end position="471"/>
    </location>
</feature>
<dbReference type="InterPro" id="IPR005828">
    <property type="entry name" value="MFS_sugar_transport-like"/>
</dbReference>
<feature type="transmembrane region" description="Helical" evidence="9">
    <location>
        <begin position="111"/>
        <end position="132"/>
    </location>
</feature>
<evidence type="ECO:0000313" key="12">
    <source>
        <dbReference type="Proteomes" id="UP000811609"/>
    </source>
</evidence>
<evidence type="ECO:0000256" key="4">
    <source>
        <dbReference type="ARBA" id="ARBA00022597"/>
    </source>
</evidence>
<feature type="transmembrane region" description="Helical" evidence="9">
    <location>
        <begin position="81"/>
        <end position="99"/>
    </location>
</feature>
<feature type="transmembrane region" description="Helical" evidence="9">
    <location>
        <begin position="176"/>
        <end position="194"/>
    </location>
</feature>
<dbReference type="GO" id="GO:0016020">
    <property type="term" value="C:membrane"/>
    <property type="evidence" value="ECO:0007669"/>
    <property type="project" value="UniProtKB-SubCell"/>
</dbReference>
<feature type="transmembrane region" description="Helical" evidence="9">
    <location>
        <begin position="281"/>
        <end position="297"/>
    </location>
</feature>
<comment type="subcellular location">
    <subcellularLocation>
        <location evidence="1">Membrane</location>
        <topology evidence="1">Multi-pass membrane protein</topology>
    </subcellularLocation>
</comment>
<dbReference type="InterPro" id="IPR044775">
    <property type="entry name" value="MFS_ERD6/Tret1-like"/>
</dbReference>
<evidence type="ECO:0000313" key="11">
    <source>
        <dbReference type="EMBL" id="KAG6646070.1"/>
    </source>
</evidence>
<organism evidence="11 12">
    <name type="scientific">Carya illinoinensis</name>
    <name type="common">Pecan</name>
    <dbReference type="NCBI Taxonomy" id="32201"/>
    <lineage>
        <taxon>Eukaryota</taxon>
        <taxon>Viridiplantae</taxon>
        <taxon>Streptophyta</taxon>
        <taxon>Embryophyta</taxon>
        <taxon>Tracheophyta</taxon>
        <taxon>Spermatophyta</taxon>
        <taxon>Magnoliopsida</taxon>
        <taxon>eudicotyledons</taxon>
        <taxon>Gunneridae</taxon>
        <taxon>Pentapetalae</taxon>
        <taxon>rosids</taxon>
        <taxon>fabids</taxon>
        <taxon>Fagales</taxon>
        <taxon>Juglandaceae</taxon>
        <taxon>Carya</taxon>
    </lineage>
</organism>
<feature type="transmembrane region" description="Helical" evidence="9">
    <location>
        <begin position="200"/>
        <end position="221"/>
    </location>
</feature>
<keyword evidence="3 8" id="KW-0813">Transport</keyword>
<dbReference type="PROSITE" id="PS50850">
    <property type="entry name" value="MFS"/>
    <property type="match status" value="1"/>
</dbReference>
<feature type="transmembrane region" description="Helical" evidence="9">
    <location>
        <begin position="417"/>
        <end position="437"/>
    </location>
</feature>
<dbReference type="GO" id="GO:0051119">
    <property type="term" value="F:sugar transmembrane transporter activity"/>
    <property type="evidence" value="ECO:0007669"/>
    <property type="project" value="InterPro"/>
</dbReference>
<gene>
    <name evidence="11" type="ORF">CIPAW_08G167700</name>
</gene>
<accession>A0A8T1Q0K7</accession>
<keyword evidence="12" id="KW-1185">Reference proteome</keyword>
<keyword evidence="4" id="KW-0762">Sugar transport</keyword>
<comment type="similarity">
    <text evidence="2 8">Belongs to the major facilitator superfamily. Sugar transporter (TC 2.A.1.1) family.</text>
</comment>
<name>A0A8T1Q0K7_CARIL</name>
<evidence type="ECO:0000256" key="7">
    <source>
        <dbReference type="ARBA" id="ARBA00023136"/>
    </source>
</evidence>
<feature type="transmembrane region" description="Helical" evidence="9">
    <location>
        <begin position="348"/>
        <end position="369"/>
    </location>
</feature>
<dbReference type="InterPro" id="IPR020846">
    <property type="entry name" value="MFS_dom"/>
</dbReference>
<evidence type="ECO:0000256" key="5">
    <source>
        <dbReference type="ARBA" id="ARBA00022692"/>
    </source>
</evidence>
<dbReference type="PANTHER" id="PTHR48021:SF25">
    <property type="entry name" value="SUGAR TRANSPORTER ERD6-LIKE 5"/>
    <property type="match status" value="1"/>
</dbReference>
<dbReference type="InterPro" id="IPR003663">
    <property type="entry name" value="Sugar/inositol_transpt"/>
</dbReference>
<dbReference type="NCBIfam" id="TIGR00879">
    <property type="entry name" value="SP"/>
    <property type="match status" value="1"/>
</dbReference>
<dbReference type="CDD" id="cd17358">
    <property type="entry name" value="MFS_GLUT6_8_Class3_like"/>
    <property type="match status" value="1"/>
</dbReference>
<dbReference type="FunFam" id="1.20.1250.20:FF:000043">
    <property type="entry name" value="sugar transporter ERD6-like 6"/>
    <property type="match status" value="1"/>
</dbReference>